<reference evidence="1" key="1">
    <citation type="journal article" date="2022" name="Int. J. Mol. Sci.">
        <title>Draft Genome of Tanacetum Coccineum: Genomic Comparison of Closely Related Tanacetum-Family Plants.</title>
        <authorList>
            <person name="Yamashiro T."/>
            <person name="Shiraishi A."/>
            <person name="Nakayama K."/>
            <person name="Satake H."/>
        </authorList>
    </citation>
    <scope>NUCLEOTIDE SEQUENCE</scope>
</reference>
<name>A0ABQ5HA01_9ASTR</name>
<sequence>MTTFETRVRHDIDEVYTRLDDEQSQRQLLAGRLNMLFRDRRAHSDLARAEVMSLCTTVLAQQSKIRELQSADRRRQTMISKLLAANYKRQRQLIEALKLVKSLQTQMAEFERQQGPAKGPAVTPPNLQRNRIQYWGATS</sequence>
<proteinExistence type="predicted"/>
<dbReference type="Proteomes" id="UP001151760">
    <property type="component" value="Unassembled WGS sequence"/>
</dbReference>
<dbReference type="EMBL" id="BQNB010019309">
    <property type="protein sequence ID" value="GJT83963.1"/>
    <property type="molecule type" value="Genomic_DNA"/>
</dbReference>
<keyword evidence="2" id="KW-1185">Reference proteome</keyword>
<evidence type="ECO:0000313" key="2">
    <source>
        <dbReference type="Proteomes" id="UP001151760"/>
    </source>
</evidence>
<evidence type="ECO:0008006" key="3">
    <source>
        <dbReference type="Google" id="ProtNLM"/>
    </source>
</evidence>
<gene>
    <name evidence="1" type="ORF">Tco_1058305</name>
</gene>
<organism evidence="1 2">
    <name type="scientific">Tanacetum coccineum</name>
    <dbReference type="NCBI Taxonomy" id="301880"/>
    <lineage>
        <taxon>Eukaryota</taxon>
        <taxon>Viridiplantae</taxon>
        <taxon>Streptophyta</taxon>
        <taxon>Embryophyta</taxon>
        <taxon>Tracheophyta</taxon>
        <taxon>Spermatophyta</taxon>
        <taxon>Magnoliopsida</taxon>
        <taxon>eudicotyledons</taxon>
        <taxon>Gunneridae</taxon>
        <taxon>Pentapetalae</taxon>
        <taxon>asterids</taxon>
        <taxon>campanulids</taxon>
        <taxon>Asterales</taxon>
        <taxon>Asteraceae</taxon>
        <taxon>Asteroideae</taxon>
        <taxon>Anthemideae</taxon>
        <taxon>Anthemidinae</taxon>
        <taxon>Tanacetum</taxon>
    </lineage>
</organism>
<protein>
    <recommendedName>
        <fullName evidence="3">Flagellar protein FlgN</fullName>
    </recommendedName>
</protein>
<reference evidence="1" key="2">
    <citation type="submission" date="2022-01" db="EMBL/GenBank/DDBJ databases">
        <authorList>
            <person name="Yamashiro T."/>
            <person name="Shiraishi A."/>
            <person name="Satake H."/>
            <person name="Nakayama K."/>
        </authorList>
    </citation>
    <scope>NUCLEOTIDE SEQUENCE</scope>
</reference>
<comment type="caution">
    <text evidence="1">The sequence shown here is derived from an EMBL/GenBank/DDBJ whole genome shotgun (WGS) entry which is preliminary data.</text>
</comment>
<evidence type="ECO:0000313" key="1">
    <source>
        <dbReference type="EMBL" id="GJT83963.1"/>
    </source>
</evidence>
<accession>A0ABQ5HA01</accession>